<evidence type="ECO:0008006" key="5">
    <source>
        <dbReference type="Google" id="ProtNLM"/>
    </source>
</evidence>
<feature type="compositionally biased region" description="Low complexity" evidence="1">
    <location>
        <begin position="152"/>
        <end position="163"/>
    </location>
</feature>
<proteinExistence type="predicted"/>
<keyword evidence="2" id="KW-0472">Membrane</keyword>
<sequence length="360" mass="38070">MRTGFTVSTIGHVGLIVLAVVGIGMGRPMDPEPVESIAVDLIPVSEFSNIRMGSLDSTVVETEAPSAVEAEKPAELAQPTGNTEEDQPTPMDNPDPTPAPTEQTAPAPEAAAEPEVEPEPEVAPTPEPRPVVEPQPEPVPEPVEEPTPAEPTPVATPEAPNPADRAPKPRTHTASLDQKRAEFKKQQQAEKQQQADEKAKAEADKKKAEEEKKRKAAEEKQRIEQAKADEAKQVADEVANLINNEASRGATTGEGGSTTLGREDGRSATLSQSEIGALVAAIRACITLPAGAEDADARAEFTFSIGADGMVSGRPQMLSTPSSQIEDAYARAVSRALQRCGPFTVAAGQDVRAQFAAREF</sequence>
<evidence type="ECO:0000256" key="1">
    <source>
        <dbReference type="SAM" id="MobiDB-lite"/>
    </source>
</evidence>
<feature type="region of interest" description="Disordered" evidence="1">
    <location>
        <begin position="243"/>
        <end position="268"/>
    </location>
</feature>
<evidence type="ECO:0000313" key="4">
    <source>
        <dbReference type="Proteomes" id="UP000095463"/>
    </source>
</evidence>
<comment type="caution">
    <text evidence="3">The sequence shown here is derived from an EMBL/GenBank/DDBJ whole genome shotgun (WGS) entry which is preliminary data.</text>
</comment>
<feature type="compositionally biased region" description="Pro residues" evidence="1">
    <location>
        <begin position="121"/>
        <end position="141"/>
    </location>
</feature>
<dbReference type="AlphaFoldDB" id="A0A1E5XS74"/>
<protein>
    <recommendedName>
        <fullName evidence="5">Protein TolA</fullName>
    </recommendedName>
</protein>
<dbReference type="EMBL" id="LAJE02000158">
    <property type="protein sequence ID" value="OEO31415.1"/>
    <property type="molecule type" value="Genomic_DNA"/>
</dbReference>
<gene>
    <name evidence="3" type="ORF">VW23_016015</name>
</gene>
<feature type="transmembrane region" description="Helical" evidence="2">
    <location>
        <begin position="7"/>
        <end position="26"/>
    </location>
</feature>
<name>A0A1E5XS74_9HYPH</name>
<accession>A0A1E5XS74</accession>
<evidence type="ECO:0000313" key="3">
    <source>
        <dbReference type="EMBL" id="OEO31415.1"/>
    </source>
</evidence>
<keyword evidence="2" id="KW-1133">Transmembrane helix</keyword>
<keyword evidence="2" id="KW-0812">Transmembrane</keyword>
<dbReference type="RefSeq" id="WP_069909345.1">
    <property type="nucleotide sequence ID" value="NZ_LAJE02000158.1"/>
</dbReference>
<feature type="compositionally biased region" description="Basic and acidic residues" evidence="1">
    <location>
        <begin position="177"/>
        <end position="231"/>
    </location>
</feature>
<dbReference type="Proteomes" id="UP000095463">
    <property type="component" value="Unassembled WGS sequence"/>
</dbReference>
<evidence type="ECO:0000256" key="2">
    <source>
        <dbReference type="SAM" id="Phobius"/>
    </source>
</evidence>
<dbReference type="Gene3D" id="3.30.1150.10">
    <property type="match status" value="1"/>
</dbReference>
<keyword evidence="4" id="KW-1185">Reference proteome</keyword>
<dbReference type="OrthoDB" id="7161229at2"/>
<organism evidence="3 4">
    <name type="scientific">Devosia insulae DS-56</name>
    <dbReference type="NCBI Taxonomy" id="1116389"/>
    <lineage>
        <taxon>Bacteria</taxon>
        <taxon>Pseudomonadati</taxon>
        <taxon>Pseudomonadota</taxon>
        <taxon>Alphaproteobacteria</taxon>
        <taxon>Hyphomicrobiales</taxon>
        <taxon>Devosiaceae</taxon>
        <taxon>Devosia</taxon>
    </lineage>
</organism>
<feature type="region of interest" description="Disordered" evidence="1">
    <location>
        <begin position="61"/>
        <end position="231"/>
    </location>
</feature>
<reference evidence="3 4" key="1">
    <citation type="journal article" date="2015" name="Genome Announc.">
        <title>Genome Assemblies of Three Soil-Associated Devosia species: D. insulae, D. limi, and D. soli.</title>
        <authorList>
            <person name="Hassan Y.I."/>
            <person name="Lepp D."/>
            <person name="Zhou T."/>
        </authorList>
    </citation>
    <scope>NUCLEOTIDE SEQUENCE [LARGE SCALE GENOMIC DNA]</scope>
    <source>
        <strain evidence="3 4">DS-56</strain>
    </source>
</reference>
<feature type="compositionally biased region" description="Low complexity" evidence="1">
    <location>
        <begin position="100"/>
        <end position="111"/>
    </location>
</feature>